<gene>
    <name evidence="1" type="primary">Vigan.04G391100</name>
    <name evidence="1" type="ORF">VIGAN_04391100</name>
</gene>
<evidence type="ECO:0000313" key="2">
    <source>
        <dbReference type="Proteomes" id="UP000291084"/>
    </source>
</evidence>
<evidence type="ECO:0000313" key="1">
    <source>
        <dbReference type="EMBL" id="BAT86275.1"/>
    </source>
</evidence>
<protein>
    <submittedName>
        <fullName evidence="1">Uncharacterized protein</fullName>
    </submittedName>
</protein>
<name>A0A0S3S0A1_PHAAN</name>
<proteinExistence type="predicted"/>
<accession>A0A0S3S0A1</accession>
<organism evidence="1 2">
    <name type="scientific">Vigna angularis var. angularis</name>
    <dbReference type="NCBI Taxonomy" id="157739"/>
    <lineage>
        <taxon>Eukaryota</taxon>
        <taxon>Viridiplantae</taxon>
        <taxon>Streptophyta</taxon>
        <taxon>Embryophyta</taxon>
        <taxon>Tracheophyta</taxon>
        <taxon>Spermatophyta</taxon>
        <taxon>Magnoliopsida</taxon>
        <taxon>eudicotyledons</taxon>
        <taxon>Gunneridae</taxon>
        <taxon>Pentapetalae</taxon>
        <taxon>rosids</taxon>
        <taxon>fabids</taxon>
        <taxon>Fabales</taxon>
        <taxon>Fabaceae</taxon>
        <taxon>Papilionoideae</taxon>
        <taxon>50 kb inversion clade</taxon>
        <taxon>NPAAA clade</taxon>
        <taxon>indigoferoid/millettioid clade</taxon>
        <taxon>Phaseoleae</taxon>
        <taxon>Vigna</taxon>
    </lineage>
</organism>
<dbReference type="AlphaFoldDB" id="A0A0S3S0A1"/>
<keyword evidence="2" id="KW-1185">Reference proteome</keyword>
<reference evidence="1 2" key="1">
    <citation type="journal article" date="2015" name="Sci. Rep.">
        <title>The power of single molecule real-time sequencing technology in the de novo assembly of a eukaryotic genome.</title>
        <authorList>
            <person name="Sakai H."/>
            <person name="Naito K."/>
            <person name="Ogiso-Tanaka E."/>
            <person name="Takahashi Y."/>
            <person name="Iseki K."/>
            <person name="Muto C."/>
            <person name="Satou K."/>
            <person name="Teruya K."/>
            <person name="Shiroma A."/>
            <person name="Shimoji M."/>
            <person name="Hirano T."/>
            <person name="Itoh T."/>
            <person name="Kaga A."/>
            <person name="Tomooka N."/>
        </authorList>
    </citation>
    <scope>NUCLEOTIDE SEQUENCE [LARGE SCALE GENOMIC DNA]</scope>
    <source>
        <strain evidence="2">cv. Shumari</strain>
    </source>
</reference>
<dbReference type="Proteomes" id="UP000291084">
    <property type="component" value="Chromosome 4"/>
</dbReference>
<dbReference type="EMBL" id="AP015037">
    <property type="protein sequence ID" value="BAT86275.1"/>
    <property type="molecule type" value="Genomic_DNA"/>
</dbReference>
<feature type="non-terminal residue" evidence="1">
    <location>
        <position position="1"/>
    </location>
</feature>
<sequence length="87" mass="9820">SESGKKNAMMNVKKNKRTASITILPTQQEHRSCQILYLLRVLRLTINYGMINGTPCEEFEVCFGRDSDFRGKVEPALLGDTIVPSPY</sequence>